<dbReference type="SUPFAM" id="SSF52317">
    <property type="entry name" value="Class I glutamine amidotransferase-like"/>
    <property type="match status" value="1"/>
</dbReference>
<reference evidence="7" key="1">
    <citation type="submission" date="2022-10" db="EMBL/GenBank/DDBJ databases">
        <title>Luteolibacter sp. GHJ8, whole genome shotgun sequencing project.</title>
        <authorList>
            <person name="Zhao G."/>
            <person name="Shen L."/>
        </authorList>
    </citation>
    <scope>NUCLEOTIDE SEQUENCE</scope>
    <source>
        <strain evidence="7">GHJ8</strain>
    </source>
</reference>
<name>A0ABT3FX48_9BACT</name>
<dbReference type="Pfam" id="PF09825">
    <property type="entry name" value="BPL_N"/>
    <property type="match status" value="1"/>
</dbReference>
<organism evidence="7 8">
    <name type="scientific">Luteolibacter rhizosphaerae</name>
    <dbReference type="NCBI Taxonomy" id="2989719"/>
    <lineage>
        <taxon>Bacteria</taxon>
        <taxon>Pseudomonadati</taxon>
        <taxon>Verrucomicrobiota</taxon>
        <taxon>Verrucomicrobiia</taxon>
        <taxon>Verrucomicrobiales</taxon>
        <taxon>Verrucomicrobiaceae</taxon>
        <taxon>Luteolibacter</taxon>
    </lineage>
</organism>
<evidence type="ECO:0000256" key="4">
    <source>
        <dbReference type="ARBA" id="ARBA00022833"/>
    </source>
</evidence>
<dbReference type="EMBL" id="JAPDDR010000001">
    <property type="protein sequence ID" value="MCW1912171.1"/>
    <property type="molecule type" value="Genomic_DNA"/>
</dbReference>
<dbReference type="PANTHER" id="PTHR37326:SF1">
    <property type="entry name" value="BLL3975 PROTEIN"/>
    <property type="match status" value="1"/>
</dbReference>
<evidence type="ECO:0000313" key="8">
    <source>
        <dbReference type="Proteomes" id="UP001165653"/>
    </source>
</evidence>
<keyword evidence="8" id="KW-1185">Reference proteome</keyword>
<dbReference type="SUPFAM" id="SSF53187">
    <property type="entry name" value="Zn-dependent exopeptidases"/>
    <property type="match status" value="1"/>
</dbReference>
<dbReference type="Gene3D" id="3.40.630.10">
    <property type="entry name" value="Zn peptidases"/>
    <property type="match status" value="1"/>
</dbReference>
<evidence type="ECO:0000259" key="5">
    <source>
        <dbReference type="Pfam" id="PF09825"/>
    </source>
</evidence>
<dbReference type="Proteomes" id="UP001165653">
    <property type="component" value="Unassembled WGS sequence"/>
</dbReference>
<proteinExistence type="predicted"/>
<dbReference type="Pfam" id="PF24827">
    <property type="entry name" value="AstE_AspA_cat"/>
    <property type="match status" value="1"/>
</dbReference>
<protein>
    <submittedName>
        <fullName evidence="7">Succinylglutamate desuccinylase/aspartoacylase family protein</fullName>
    </submittedName>
</protein>
<keyword evidence="2" id="KW-0479">Metal-binding</keyword>
<sequence>MRRAFIAILCSLTTCGISAELRSSGLIATGSRWETPYQVIETSEPGPTIVLTGGVHGDEPAGARAAEQICEWPLIRGRLIVIPRANVPALKAGKRLIPGVKTGERDLNRNFPRAGSEGGTRGALAAHLWDFVAAQHPDWLIDLHEGYDFHRLQPGSVGSSIIDCNSDATDAAAPVMLSTVNATIADPQRWFVNLSLPVEGSLARAAAEQLGASAMIVETTSRDQPLSLRTRQHRIMVHQLLLRLGMVSQGSEAAIIPPPSPGPRVAIFDDKGAGGGGPPLMEATLRELPGSIAWRVGAEDVRQGALERFDLAIFPGGSGSSQAKALGERGRHAVRRFVEQGGGYVGICAGAYLSASNYDWSLAFSNQRTFADMREIPGKGMKSMWYRGPSSLVTMELSDAGKQIFGDHPGEIQVRYHNGPIVPPMLPNESPTYEVLAWFRSEVSHYEPQEGTMTDTPAMISTRHGKGRVLAISPHPEASKALRPMLAKGMAWAARN</sequence>
<dbReference type="RefSeq" id="WP_264510324.1">
    <property type="nucleotide sequence ID" value="NZ_JAPDDR010000001.1"/>
</dbReference>
<dbReference type="InterPro" id="IPR053138">
    <property type="entry name" value="N-alpha-Ac-DABA_deacetylase"/>
</dbReference>
<feature type="domain" description="Succinylglutamate desuccinylase/Aspartoacylase catalytic" evidence="6">
    <location>
        <begin position="45"/>
        <end position="146"/>
    </location>
</feature>
<keyword evidence="4" id="KW-0862">Zinc</keyword>
<evidence type="ECO:0000313" key="7">
    <source>
        <dbReference type="EMBL" id="MCW1912171.1"/>
    </source>
</evidence>
<accession>A0ABT3FX48</accession>
<comment type="cofactor">
    <cofactor evidence="1">
        <name>Zn(2+)</name>
        <dbReference type="ChEBI" id="CHEBI:29105"/>
    </cofactor>
</comment>
<evidence type="ECO:0000256" key="3">
    <source>
        <dbReference type="ARBA" id="ARBA00022801"/>
    </source>
</evidence>
<comment type="caution">
    <text evidence="7">The sequence shown here is derived from an EMBL/GenBank/DDBJ whole genome shotgun (WGS) entry which is preliminary data.</text>
</comment>
<gene>
    <name evidence="7" type="ORF">OJ996_01215</name>
</gene>
<dbReference type="InterPro" id="IPR029062">
    <property type="entry name" value="Class_I_gatase-like"/>
</dbReference>
<dbReference type="PANTHER" id="PTHR37326">
    <property type="entry name" value="BLL3975 PROTEIN"/>
    <property type="match status" value="1"/>
</dbReference>
<evidence type="ECO:0000259" key="6">
    <source>
        <dbReference type="Pfam" id="PF24827"/>
    </source>
</evidence>
<evidence type="ECO:0000256" key="1">
    <source>
        <dbReference type="ARBA" id="ARBA00001947"/>
    </source>
</evidence>
<dbReference type="Gene3D" id="3.40.50.880">
    <property type="match status" value="1"/>
</dbReference>
<dbReference type="InterPro" id="IPR019197">
    <property type="entry name" value="Biotin-prot_ligase_N"/>
</dbReference>
<dbReference type="InterPro" id="IPR055438">
    <property type="entry name" value="AstE_AspA_cat"/>
</dbReference>
<feature type="domain" description="Biotin-protein ligase N-terminal" evidence="5">
    <location>
        <begin position="311"/>
        <end position="481"/>
    </location>
</feature>
<evidence type="ECO:0000256" key="2">
    <source>
        <dbReference type="ARBA" id="ARBA00022723"/>
    </source>
</evidence>
<keyword evidence="3" id="KW-0378">Hydrolase</keyword>